<evidence type="ECO:0000313" key="3">
    <source>
        <dbReference type="Proteomes" id="UP000475862"/>
    </source>
</evidence>
<evidence type="ECO:0000256" key="1">
    <source>
        <dbReference type="SAM" id="MobiDB-lite"/>
    </source>
</evidence>
<protein>
    <recommendedName>
        <fullName evidence="4">HAT C-terminal dimerisation domain-containing protein</fullName>
    </recommendedName>
</protein>
<evidence type="ECO:0000313" key="2">
    <source>
        <dbReference type="EMBL" id="KAE9523755.1"/>
    </source>
</evidence>
<accession>A0A6G0T081</accession>
<dbReference type="Proteomes" id="UP000475862">
    <property type="component" value="Unassembled WGS sequence"/>
</dbReference>
<dbReference type="EMBL" id="VYZN01000076">
    <property type="protein sequence ID" value="KAE9523755.1"/>
    <property type="molecule type" value="Genomic_DNA"/>
</dbReference>
<comment type="caution">
    <text evidence="2">The sequence shown here is derived from an EMBL/GenBank/DDBJ whole genome shotgun (WGS) entry which is preliminary data.</text>
</comment>
<evidence type="ECO:0008006" key="4">
    <source>
        <dbReference type="Google" id="ProtNLM"/>
    </source>
</evidence>
<dbReference type="OrthoDB" id="8195626at2759"/>
<sequence>MLKAEIKFVLMSSKIFTRFTGNFQKTEPLIHIIYNEIKTLLLTLLSRICKPLSLTSQTPFKIDCFQNNLLSLIKHCQSHIIASCKYIIEKAPLNGNRSIIKNFRFLKPSEKLSTRNLPFQNDLDLDRLIDEWILFQLQCEPNSDQNSLRIDVYWNLIITQKSENSNLKYPLLNKVVRAALSIFHGNADVDRGFSCSANYLTDDRASMSEKTLNAALVVKDAIKMYDNRAALVPITPKLISLAHNQESILSIEKDLSKKRKLENSKSNLAKKLLLEANQRLKKGVEAKKFSEIELGHAMLAGVSKIENERDQERKEEKNCIKS</sequence>
<gene>
    <name evidence="2" type="ORF">AGLY_015815</name>
</gene>
<dbReference type="InterPro" id="IPR012337">
    <property type="entry name" value="RNaseH-like_sf"/>
</dbReference>
<name>A0A6G0T081_APHGL</name>
<organism evidence="2 3">
    <name type="scientific">Aphis glycines</name>
    <name type="common">Soybean aphid</name>
    <dbReference type="NCBI Taxonomy" id="307491"/>
    <lineage>
        <taxon>Eukaryota</taxon>
        <taxon>Metazoa</taxon>
        <taxon>Ecdysozoa</taxon>
        <taxon>Arthropoda</taxon>
        <taxon>Hexapoda</taxon>
        <taxon>Insecta</taxon>
        <taxon>Pterygota</taxon>
        <taxon>Neoptera</taxon>
        <taxon>Paraneoptera</taxon>
        <taxon>Hemiptera</taxon>
        <taxon>Sternorrhyncha</taxon>
        <taxon>Aphidomorpha</taxon>
        <taxon>Aphidoidea</taxon>
        <taxon>Aphididae</taxon>
        <taxon>Aphidini</taxon>
        <taxon>Aphis</taxon>
        <taxon>Aphis</taxon>
    </lineage>
</organism>
<dbReference type="SUPFAM" id="SSF53098">
    <property type="entry name" value="Ribonuclease H-like"/>
    <property type="match status" value="1"/>
</dbReference>
<dbReference type="AlphaFoldDB" id="A0A6G0T081"/>
<feature type="region of interest" description="Disordered" evidence="1">
    <location>
        <begin position="303"/>
        <end position="322"/>
    </location>
</feature>
<reference evidence="2 3" key="1">
    <citation type="submission" date="2019-08" db="EMBL/GenBank/DDBJ databases">
        <title>The genome of the soybean aphid Biotype 1, its phylome, world population structure and adaptation to the North American continent.</title>
        <authorList>
            <person name="Giordano R."/>
            <person name="Donthu R.K."/>
            <person name="Hernandez A.G."/>
            <person name="Wright C.L."/>
            <person name="Zimin A.V."/>
        </authorList>
    </citation>
    <scope>NUCLEOTIDE SEQUENCE [LARGE SCALE GENOMIC DNA]</scope>
    <source>
        <tissue evidence="2">Whole aphids</tissue>
    </source>
</reference>
<keyword evidence="3" id="KW-1185">Reference proteome</keyword>
<proteinExistence type="predicted"/>
<feature type="compositionally biased region" description="Basic and acidic residues" evidence="1">
    <location>
        <begin position="305"/>
        <end position="322"/>
    </location>
</feature>